<name>A0A9X1AAX4_9HYPH</name>
<keyword evidence="1" id="KW-0812">Transmembrane</keyword>
<keyword evidence="3" id="KW-1185">Reference proteome</keyword>
<sequence length="327" mass="37160">MGEIERRRQYTTQRVAELQSSLIDAKALAEDRACIYATGSFGRVEAGKNSDLDLYIVGQDDGKGGSLLGRLDEICIKADLISSIRKLGLPEFDGEGKYLIHYTVHDLVDTLGKPEDDLTNTFTARLLLLLESRPIVGPEIHSETIDRVISAYWGDYEDHKEDFVPAFLVNDILRLWRTLCVNYEARTEKQPEEKKAKRKLKNYKLKHSRILTCYSAILHLLAIFGRIGAVSPRDAKDMILMTPIERLEWIVGQKDFAASHVVVGKLIAQYEDFLMMTDVPEADLVQKILDRTIDEKFFRSAYDFGETMFEAIGSIGNGNRFHRLILV</sequence>
<proteinExistence type="predicted"/>
<evidence type="ECO:0000313" key="3">
    <source>
        <dbReference type="Proteomes" id="UP001138921"/>
    </source>
</evidence>
<evidence type="ECO:0000256" key="1">
    <source>
        <dbReference type="SAM" id="Phobius"/>
    </source>
</evidence>
<dbReference type="RefSeq" id="WP_214389548.1">
    <property type="nucleotide sequence ID" value="NZ_JAFLWW010000003.1"/>
</dbReference>
<evidence type="ECO:0000313" key="2">
    <source>
        <dbReference type="EMBL" id="MBT1156425.1"/>
    </source>
</evidence>
<organism evidence="2 3">
    <name type="scientific">Aminobacter anthyllidis</name>
    <dbReference type="NCBI Taxonomy" id="1035067"/>
    <lineage>
        <taxon>Bacteria</taxon>
        <taxon>Pseudomonadati</taxon>
        <taxon>Pseudomonadota</taxon>
        <taxon>Alphaproteobacteria</taxon>
        <taxon>Hyphomicrobiales</taxon>
        <taxon>Phyllobacteriaceae</taxon>
        <taxon>Aminobacter</taxon>
    </lineage>
</organism>
<accession>A0A9X1AAX4</accession>
<dbReference type="EMBL" id="JAFLWW010000003">
    <property type="protein sequence ID" value="MBT1156425.1"/>
    <property type="molecule type" value="Genomic_DNA"/>
</dbReference>
<reference evidence="2" key="2">
    <citation type="submission" date="2021-03" db="EMBL/GenBank/DDBJ databases">
        <authorList>
            <person name="Artuso I."/>
            <person name="Turrini P."/>
            <person name="Pirolo M."/>
            <person name="Lugli G.A."/>
            <person name="Ventura M."/>
            <person name="Visca P."/>
        </authorList>
    </citation>
    <scope>NUCLEOTIDE SEQUENCE</scope>
    <source>
        <strain evidence="2">LMG 26462</strain>
    </source>
</reference>
<gene>
    <name evidence="2" type="ORF">J1C56_12570</name>
</gene>
<evidence type="ECO:0008006" key="4">
    <source>
        <dbReference type="Google" id="ProtNLM"/>
    </source>
</evidence>
<keyword evidence="1" id="KW-0472">Membrane</keyword>
<keyword evidence="1" id="KW-1133">Transmembrane helix</keyword>
<dbReference type="AlphaFoldDB" id="A0A9X1AAX4"/>
<feature type="transmembrane region" description="Helical" evidence="1">
    <location>
        <begin position="208"/>
        <end position="229"/>
    </location>
</feature>
<reference evidence="2" key="1">
    <citation type="journal article" date="2021" name="Microorganisms">
        <title>Phylogenomic Reconstruction and Metabolic Potential of the Genus Aminobacter.</title>
        <authorList>
            <person name="Artuso I."/>
            <person name="Turrini P."/>
            <person name="Pirolo M."/>
            <person name="Lugli G.A."/>
            <person name="Ventura M."/>
            <person name="Visca P."/>
        </authorList>
    </citation>
    <scope>NUCLEOTIDE SEQUENCE</scope>
    <source>
        <strain evidence="2">LMG 26462</strain>
    </source>
</reference>
<dbReference type="InterPro" id="IPR043519">
    <property type="entry name" value="NT_sf"/>
</dbReference>
<dbReference type="Proteomes" id="UP001138921">
    <property type="component" value="Unassembled WGS sequence"/>
</dbReference>
<dbReference type="SUPFAM" id="SSF81301">
    <property type="entry name" value="Nucleotidyltransferase"/>
    <property type="match status" value="1"/>
</dbReference>
<comment type="caution">
    <text evidence="2">The sequence shown here is derived from an EMBL/GenBank/DDBJ whole genome shotgun (WGS) entry which is preliminary data.</text>
</comment>
<protein>
    <recommendedName>
        <fullName evidence="4">Polymerase nucleotidyl transferase domain-containing protein</fullName>
    </recommendedName>
</protein>